<name>A0A7W8D5Q6_9GAMM</name>
<organism evidence="3 4">
    <name type="scientific">Chiayiivirga flava</name>
    <dbReference type="NCBI Taxonomy" id="659595"/>
    <lineage>
        <taxon>Bacteria</taxon>
        <taxon>Pseudomonadati</taxon>
        <taxon>Pseudomonadota</taxon>
        <taxon>Gammaproteobacteria</taxon>
        <taxon>Lysobacterales</taxon>
        <taxon>Lysobacteraceae</taxon>
        <taxon>Chiayiivirga</taxon>
    </lineage>
</organism>
<keyword evidence="4" id="KW-1185">Reference proteome</keyword>
<feature type="domain" description="Activator of Hsp90 ATPase homologue 1/2-like C-terminal" evidence="2">
    <location>
        <begin position="15"/>
        <end position="145"/>
    </location>
</feature>
<comment type="caution">
    <text evidence="3">The sequence shown here is derived from an EMBL/GenBank/DDBJ whole genome shotgun (WGS) entry which is preliminary data.</text>
</comment>
<dbReference type="InterPro" id="IPR023393">
    <property type="entry name" value="START-like_dom_sf"/>
</dbReference>
<evidence type="ECO:0000256" key="1">
    <source>
        <dbReference type="ARBA" id="ARBA00006817"/>
    </source>
</evidence>
<dbReference type="RefSeq" id="WP_183959717.1">
    <property type="nucleotide sequence ID" value="NZ_JACHHP010000001.1"/>
</dbReference>
<gene>
    <name evidence="3" type="ORF">HNQ52_000713</name>
</gene>
<dbReference type="Gene3D" id="3.30.530.20">
    <property type="match status" value="1"/>
</dbReference>
<dbReference type="Proteomes" id="UP000521199">
    <property type="component" value="Unassembled WGS sequence"/>
</dbReference>
<proteinExistence type="inferred from homology"/>
<sequence>MSDNDHTVRLHRVLRAPPARVYKAFLDAHAKARWLPPYGFIGQVHEDDARVGGRYRMSFTNFGTGSSHSFHGEYRELVPNERIVYTDEFDDPNLPGIIHVTVELRQVTCGTELRITQANLPDMIPVESCYLGWQESLQQLAKLVEPEIPDGP</sequence>
<protein>
    <submittedName>
        <fullName evidence="3">Uncharacterized protein YndB with AHSA1/START domain</fullName>
    </submittedName>
</protein>
<comment type="similarity">
    <text evidence="1">Belongs to the AHA1 family.</text>
</comment>
<dbReference type="CDD" id="cd08895">
    <property type="entry name" value="SRPBCC_CalC_Aha1-like_2"/>
    <property type="match status" value="1"/>
</dbReference>
<evidence type="ECO:0000259" key="2">
    <source>
        <dbReference type="Pfam" id="PF08327"/>
    </source>
</evidence>
<accession>A0A7W8D5Q6</accession>
<evidence type="ECO:0000313" key="4">
    <source>
        <dbReference type="Proteomes" id="UP000521199"/>
    </source>
</evidence>
<dbReference type="EMBL" id="JACHHP010000001">
    <property type="protein sequence ID" value="MBB5207197.1"/>
    <property type="molecule type" value="Genomic_DNA"/>
</dbReference>
<evidence type="ECO:0000313" key="3">
    <source>
        <dbReference type="EMBL" id="MBB5207197.1"/>
    </source>
</evidence>
<reference evidence="3 4" key="1">
    <citation type="submission" date="2020-08" db="EMBL/GenBank/DDBJ databases">
        <title>Genomic Encyclopedia of Type Strains, Phase IV (KMG-IV): sequencing the most valuable type-strain genomes for metagenomic binning, comparative biology and taxonomic classification.</title>
        <authorList>
            <person name="Goeker M."/>
        </authorList>
    </citation>
    <scope>NUCLEOTIDE SEQUENCE [LARGE SCALE GENOMIC DNA]</scope>
    <source>
        <strain evidence="3 4">DSM 24163</strain>
    </source>
</reference>
<dbReference type="InterPro" id="IPR013538">
    <property type="entry name" value="ASHA1/2-like_C"/>
</dbReference>
<dbReference type="SUPFAM" id="SSF55961">
    <property type="entry name" value="Bet v1-like"/>
    <property type="match status" value="1"/>
</dbReference>
<dbReference type="AlphaFoldDB" id="A0A7W8D5Q6"/>
<dbReference type="Pfam" id="PF08327">
    <property type="entry name" value="AHSA1"/>
    <property type="match status" value="1"/>
</dbReference>